<feature type="domain" description="Yip1" evidence="7">
    <location>
        <begin position="267"/>
        <end position="430"/>
    </location>
</feature>
<dbReference type="Pfam" id="PF04893">
    <property type="entry name" value="Yip1"/>
    <property type="match status" value="1"/>
</dbReference>
<evidence type="ECO:0000256" key="3">
    <source>
        <dbReference type="ARBA" id="ARBA00022989"/>
    </source>
</evidence>
<evidence type="ECO:0000313" key="10">
    <source>
        <dbReference type="Proteomes" id="UP000234951"/>
    </source>
</evidence>
<dbReference type="RefSeq" id="WP_101576339.1">
    <property type="nucleotide sequence ID" value="NZ_PGVA01000013.1"/>
</dbReference>
<evidence type="ECO:0000313" key="8">
    <source>
        <dbReference type="EMBL" id="PLR84373.1"/>
    </source>
</evidence>
<proteinExistence type="predicted"/>
<feature type="transmembrane region" description="Helical" evidence="6">
    <location>
        <begin position="338"/>
        <end position="358"/>
    </location>
</feature>
<reference evidence="8 10" key="1">
    <citation type="submission" date="2017-11" db="EMBL/GenBank/DDBJ databases">
        <title>Comparitive Functional Genomics of Dry Heat Resistant strains isolated from the Viking Spacecraft.</title>
        <authorList>
            <person name="Seuylemezian A."/>
            <person name="Cooper K."/>
            <person name="Vaishampayan P."/>
        </authorList>
    </citation>
    <scope>NUCLEOTIDE SEQUENCE [LARGE SCALE GENOMIC DNA]</scope>
    <source>
        <strain evidence="8 10">M4.6</strain>
    </source>
</reference>
<keyword evidence="11" id="KW-1185">Reference proteome</keyword>
<name>A0A2N5GP81_9BACI</name>
<organism evidence="8 10">
    <name type="scientific">Bacillus canaveralius</name>
    <dbReference type="NCBI Taxonomy" id="1403243"/>
    <lineage>
        <taxon>Bacteria</taxon>
        <taxon>Bacillati</taxon>
        <taxon>Bacillota</taxon>
        <taxon>Bacilli</taxon>
        <taxon>Bacillales</taxon>
        <taxon>Bacillaceae</taxon>
        <taxon>Bacillus</taxon>
    </lineage>
</organism>
<feature type="transmembrane region" description="Helical" evidence="6">
    <location>
        <begin position="156"/>
        <end position="173"/>
    </location>
</feature>
<evidence type="ECO:0000256" key="5">
    <source>
        <dbReference type="SAM" id="Coils"/>
    </source>
</evidence>
<feature type="transmembrane region" description="Helical" evidence="6">
    <location>
        <begin position="130"/>
        <end position="150"/>
    </location>
</feature>
<dbReference type="EMBL" id="PGVA01000013">
    <property type="protein sequence ID" value="PLR84373.1"/>
    <property type="molecule type" value="Genomic_DNA"/>
</dbReference>
<comment type="subcellular location">
    <subcellularLocation>
        <location evidence="1">Membrane</location>
        <topology evidence="1">Multi-pass membrane protein</topology>
    </subcellularLocation>
</comment>
<keyword evidence="4 6" id="KW-0472">Membrane</keyword>
<dbReference type="OrthoDB" id="1432909at2"/>
<gene>
    <name evidence="8" type="ORF">CU635_06325</name>
    <name evidence="9" type="ORF">CVD25_22175</name>
</gene>
<feature type="transmembrane region" description="Helical" evidence="6">
    <location>
        <begin position="378"/>
        <end position="401"/>
    </location>
</feature>
<dbReference type="Gene3D" id="2.180.10.10">
    <property type="entry name" value="RHS repeat-associated core"/>
    <property type="match status" value="1"/>
</dbReference>
<feature type="coiled-coil region" evidence="5">
    <location>
        <begin position="187"/>
        <end position="214"/>
    </location>
</feature>
<dbReference type="GO" id="GO:0016020">
    <property type="term" value="C:membrane"/>
    <property type="evidence" value="ECO:0007669"/>
    <property type="project" value="UniProtKB-SubCell"/>
</dbReference>
<evidence type="ECO:0000256" key="4">
    <source>
        <dbReference type="ARBA" id="ARBA00023136"/>
    </source>
</evidence>
<protein>
    <recommendedName>
        <fullName evidence="7">Yip1 domain-containing protein</fullName>
    </recommendedName>
</protein>
<dbReference type="InterPro" id="IPR006977">
    <property type="entry name" value="Yip1_dom"/>
</dbReference>
<evidence type="ECO:0000256" key="6">
    <source>
        <dbReference type="SAM" id="Phobius"/>
    </source>
</evidence>
<sequence length="756" mass="86058">MLELRSNRLSNLLVFLLRANAIMAGIYTVSQIIFLINEHFYMDYAYSIGSFTYAFYLMLFFVIAVLFFIWIYRVHQDLRQLDSAYPLAPKDAAMIMIPPLSIAGLAYTYIKVARFFKKYEILTGKAGRKLLWLTGSIYGLIAANSIIRFYEDNISFAISGLLMILSCSVYLIVTRVVQKGIIVLASNEEELARIKRLEAEAAAALESAAEQSTARVDTGEELDVKEGPVEEQSIQVVKYPFLSILVKARLTIRQLTSGEQKSRVLPIAMLNGIITLFTSLISSEYPSPWSWFPTLMMIVLLGALAGIALLYIYGFLFFIAGKPIKGKASQKEIRTAYAWMNIPSFWAFFAWLPAIAFFPEQLFTGQLLTQESNIFLTLILLCASLFYSVGLCWSIVLLMIGLSEVQRFSIWKAILNILIAAIPFILIGIITAVSSVGEDVGSNGEDIYFEEEEAGLNSEGIGLYEEEDLVRLPYGYLAYNKIDYLGSSDLLSVDLARTYISDAHNWISPFGYGWYFSYYHYLEQQDEQSIGEIRGDYYLYVYELQNQSLASKEEYILPASPDYKLTKLAENAYRIDLPSGFQYTFNGVKSETDPDGGRLMSIHHQQGSAVSLEYDDKGRLTRAAKQDGTFAEFHYTGELITSVVDETGNEIRYEYLNNELRTVRFPDGASETYEYDAFHRLKVVHAVDGTTYEYSYEKTRNRVAGIKRNGHHLFSYKYLENEVVQYDAQDRKTRYIYDDNKNLIKTIDHNGREITN</sequence>
<keyword evidence="5" id="KW-0175">Coiled coil</keyword>
<feature type="transmembrane region" description="Helical" evidence="6">
    <location>
        <begin position="12"/>
        <end position="36"/>
    </location>
</feature>
<keyword evidence="3 6" id="KW-1133">Transmembrane helix</keyword>
<feature type="transmembrane region" description="Helical" evidence="6">
    <location>
        <begin position="92"/>
        <end position="110"/>
    </location>
</feature>
<dbReference type="InterPro" id="IPR031325">
    <property type="entry name" value="RHS_repeat"/>
</dbReference>
<evidence type="ECO:0000256" key="1">
    <source>
        <dbReference type="ARBA" id="ARBA00004141"/>
    </source>
</evidence>
<evidence type="ECO:0000256" key="2">
    <source>
        <dbReference type="ARBA" id="ARBA00022692"/>
    </source>
</evidence>
<dbReference type="Proteomes" id="UP000235114">
    <property type="component" value="Unassembled WGS sequence"/>
</dbReference>
<dbReference type="Pfam" id="PF05593">
    <property type="entry name" value="RHS_repeat"/>
    <property type="match status" value="1"/>
</dbReference>
<feature type="transmembrane region" description="Helical" evidence="6">
    <location>
        <begin position="48"/>
        <end position="72"/>
    </location>
</feature>
<feature type="transmembrane region" description="Helical" evidence="6">
    <location>
        <begin position="413"/>
        <end position="433"/>
    </location>
</feature>
<dbReference type="EMBL" id="PGVD01000093">
    <property type="protein sequence ID" value="PLR88807.1"/>
    <property type="molecule type" value="Genomic_DNA"/>
</dbReference>
<keyword evidence="2 6" id="KW-0812">Transmembrane</keyword>
<reference evidence="9 11" key="2">
    <citation type="submission" date="2017-12" db="EMBL/GenBank/DDBJ databases">
        <title>Comparative Functional Genomics of Dry Heat Resistant strains isolated from the Viking Spacecraft.</title>
        <authorList>
            <person name="Seuylemezian A."/>
            <person name="Cooper K."/>
            <person name="Vaishampayan P."/>
        </authorList>
    </citation>
    <scope>NUCLEOTIDE SEQUENCE [LARGE SCALE GENOMIC DNA]</scope>
    <source>
        <strain evidence="9 11">ATCC 29669</strain>
    </source>
</reference>
<comment type="caution">
    <text evidence="8">The sequence shown here is derived from an EMBL/GenBank/DDBJ whole genome shotgun (WGS) entry which is preliminary data.</text>
</comment>
<feature type="transmembrane region" description="Helical" evidence="6">
    <location>
        <begin position="264"/>
        <end position="283"/>
    </location>
</feature>
<dbReference type="AlphaFoldDB" id="A0A2N5GP81"/>
<dbReference type="Proteomes" id="UP000234951">
    <property type="component" value="Unassembled WGS sequence"/>
</dbReference>
<feature type="transmembrane region" description="Helical" evidence="6">
    <location>
        <begin position="295"/>
        <end position="318"/>
    </location>
</feature>
<accession>A0A2N5GP81</accession>
<evidence type="ECO:0000313" key="11">
    <source>
        <dbReference type="Proteomes" id="UP000235114"/>
    </source>
</evidence>
<evidence type="ECO:0000313" key="9">
    <source>
        <dbReference type="EMBL" id="PLR88807.1"/>
    </source>
</evidence>
<evidence type="ECO:0000259" key="7">
    <source>
        <dbReference type="Pfam" id="PF04893"/>
    </source>
</evidence>